<evidence type="ECO:0000259" key="12">
    <source>
        <dbReference type="PROSITE" id="PS50862"/>
    </source>
</evidence>
<comment type="subcellular location">
    <subcellularLocation>
        <location evidence="1">Cytoplasm</location>
    </subcellularLocation>
</comment>
<evidence type="ECO:0000256" key="7">
    <source>
        <dbReference type="ARBA" id="ARBA00022741"/>
    </source>
</evidence>
<dbReference type="SUPFAM" id="SSF55681">
    <property type="entry name" value="Class II aaRS and biotin synthetases"/>
    <property type="match status" value="1"/>
</dbReference>
<accession>A0A7C3FBA3</accession>
<dbReference type="AlphaFoldDB" id="A0A7C3FBA3"/>
<evidence type="ECO:0000256" key="8">
    <source>
        <dbReference type="ARBA" id="ARBA00022840"/>
    </source>
</evidence>
<dbReference type="PANTHER" id="PTHR11538:SF40">
    <property type="entry name" value="PHENYLALANINE--TRNA LIGASE ALPHA SUBUNIT"/>
    <property type="match status" value="1"/>
</dbReference>
<keyword evidence="6" id="KW-0479">Metal-binding</keyword>
<dbReference type="PROSITE" id="PS50862">
    <property type="entry name" value="AA_TRNA_LIGASE_II"/>
    <property type="match status" value="1"/>
</dbReference>
<evidence type="ECO:0000256" key="11">
    <source>
        <dbReference type="ARBA" id="ARBA00023146"/>
    </source>
</evidence>
<keyword evidence="5 13" id="KW-0436">Ligase</keyword>
<dbReference type="GO" id="GO:0005737">
    <property type="term" value="C:cytoplasm"/>
    <property type="evidence" value="ECO:0007669"/>
    <property type="project" value="UniProtKB-SubCell"/>
</dbReference>
<evidence type="ECO:0000256" key="9">
    <source>
        <dbReference type="ARBA" id="ARBA00022842"/>
    </source>
</evidence>
<dbReference type="Gene3D" id="3.30.930.10">
    <property type="entry name" value="Bira Bifunctional Protein, Domain 2"/>
    <property type="match status" value="1"/>
</dbReference>
<dbReference type="EMBL" id="DSTX01000011">
    <property type="protein sequence ID" value="HFK20987.1"/>
    <property type="molecule type" value="Genomic_DNA"/>
</dbReference>
<dbReference type="PANTHER" id="PTHR11538">
    <property type="entry name" value="PHENYLALANYL-TRNA SYNTHETASE"/>
    <property type="match status" value="1"/>
</dbReference>
<keyword evidence="11" id="KW-0030">Aminoacyl-tRNA synthetase</keyword>
<dbReference type="NCBIfam" id="TIGR00468">
    <property type="entry name" value="pheS"/>
    <property type="match status" value="1"/>
</dbReference>
<evidence type="ECO:0000256" key="5">
    <source>
        <dbReference type="ARBA" id="ARBA00022598"/>
    </source>
</evidence>
<dbReference type="GO" id="GO:0046872">
    <property type="term" value="F:metal ion binding"/>
    <property type="evidence" value="ECO:0007669"/>
    <property type="project" value="UniProtKB-KW"/>
</dbReference>
<dbReference type="GO" id="GO:0004826">
    <property type="term" value="F:phenylalanine-tRNA ligase activity"/>
    <property type="evidence" value="ECO:0007669"/>
    <property type="project" value="UniProtKB-EC"/>
</dbReference>
<reference evidence="13" key="1">
    <citation type="journal article" date="2020" name="mSystems">
        <title>Genome- and Community-Level Interaction Insights into Carbon Utilization and Element Cycling Functions of Hydrothermarchaeota in Hydrothermal Sediment.</title>
        <authorList>
            <person name="Zhou Z."/>
            <person name="Liu Y."/>
            <person name="Xu W."/>
            <person name="Pan J."/>
            <person name="Luo Z.H."/>
            <person name="Li M."/>
        </authorList>
    </citation>
    <scope>NUCLEOTIDE SEQUENCE [LARGE SCALE GENOMIC DNA]</scope>
    <source>
        <strain evidence="13">SpSt-468</strain>
    </source>
</reference>
<dbReference type="InterPro" id="IPR002319">
    <property type="entry name" value="Phenylalanyl-tRNA_Synthase"/>
</dbReference>
<evidence type="ECO:0000256" key="2">
    <source>
        <dbReference type="ARBA" id="ARBA00006703"/>
    </source>
</evidence>
<evidence type="ECO:0000256" key="1">
    <source>
        <dbReference type="ARBA" id="ARBA00004496"/>
    </source>
</evidence>
<evidence type="ECO:0000256" key="6">
    <source>
        <dbReference type="ARBA" id="ARBA00022723"/>
    </source>
</evidence>
<keyword evidence="4" id="KW-0963">Cytoplasm</keyword>
<dbReference type="InterPro" id="IPR006195">
    <property type="entry name" value="aa-tRNA-synth_II"/>
</dbReference>
<evidence type="ECO:0000256" key="3">
    <source>
        <dbReference type="ARBA" id="ARBA00012814"/>
    </source>
</evidence>
<sequence>MSLSQSEAALLDHLRKAGGRSEARSLASISSIPESSIFPIASLLASKGYITIKELIKEEVALTDEGKFCAQNGLPEVRLVALLKSMGGRAPMSSIAGALKPDEISAALGWGKKTGSFTVEKGPKGNEIVLKKEVPSEANALLGRLLYPLDASTISDEGRSILMQLKSRGLLDIKEAKTLILELVPGKQPAGVLLNTMTSDIIRSGKWREARLRPYDVTASPPKMALGKKHPYLEFLDEVRLILVGMGFEEATCNVVETEFWNFDILFQAQDHPARAVHDSFRVKGLQPQVGAGRDLLDAVRRVHEDGWETGSRGWGYKWSEETASRGMLRSQMTVGSVKYLYSHRKPPVKAFSLSKVFRPDVIDSRHMIEFSQLDGIVGGEGINVRHLLGVLTEFGKKLGFTDIKFKPSYYPFTEPSIDAFVKHPKLGWIECLGAGLFRPEVLKPLGIGFPVIAWGIGIDRLAMIRLGISDIRELHSADLEVLRSWGWW</sequence>
<evidence type="ECO:0000256" key="4">
    <source>
        <dbReference type="ARBA" id="ARBA00022490"/>
    </source>
</evidence>
<organism evidence="13">
    <name type="scientific">Candidatus Methanomethylicus mesodigestus</name>
    <dbReference type="NCBI Taxonomy" id="1867258"/>
    <lineage>
        <taxon>Archaea</taxon>
        <taxon>Thermoproteota</taxon>
        <taxon>Methanosuratincolia</taxon>
        <taxon>Candidatus Methanomethylicales</taxon>
        <taxon>Candidatus Methanomethylicaceae</taxon>
        <taxon>Candidatus Methanomethylicus</taxon>
    </lineage>
</organism>
<keyword evidence="10" id="KW-0648">Protein biosynthesis</keyword>
<evidence type="ECO:0000313" key="13">
    <source>
        <dbReference type="EMBL" id="HFK20987.1"/>
    </source>
</evidence>
<dbReference type="EC" id="6.1.1.20" evidence="3"/>
<feature type="domain" description="Aminoacyl-transfer RNA synthetases class-II family profile" evidence="12">
    <location>
        <begin position="345"/>
        <end position="485"/>
    </location>
</feature>
<protein>
    <recommendedName>
        <fullName evidence="3">phenylalanine--tRNA ligase</fullName>
        <ecNumber evidence="3">6.1.1.20</ecNumber>
    </recommendedName>
</protein>
<dbReference type="CDD" id="cd00496">
    <property type="entry name" value="PheRS_alpha_core"/>
    <property type="match status" value="1"/>
</dbReference>
<dbReference type="InterPro" id="IPR045864">
    <property type="entry name" value="aa-tRNA-synth_II/BPL/LPL"/>
</dbReference>
<gene>
    <name evidence="13" type="ORF">ENS19_06910</name>
</gene>
<dbReference type="GO" id="GO:0005524">
    <property type="term" value="F:ATP binding"/>
    <property type="evidence" value="ECO:0007669"/>
    <property type="project" value="UniProtKB-KW"/>
</dbReference>
<proteinExistence type="inferred from homology"/>
<keyword evidence="9" id="KW-0460">Magnesium</keyword>
<keyword evidence="7" id="KW-0547">Nucleotide-binding</keyword>
<keyword evidence="8" id="KW-0067">ATP-binding</keyword>
<dbReference type="FunFam" id="3.30.930.10:FF:000095">
    <property type="entry name" value="Phenylalanine--tRNA ligase alpha subunit"/>
    <property type="match status" value="1"/>
</dbReference>
<comment type="similarity">
    <text evidence="2">Belongs to the class-II aminoacyl-tRNA synthetase family. Phe-tRNA synthetase alpha subunit type 2 subfamily.</text>
</comment>
<evidence type="ECO:0000256" key="10">
    <source>
        <dbReference type="ARBA" id="ARBA00022917"/>
    </source>
</evidence>
<dbReference type="GO" id="GO:0000049">
    <property type="term" value="F:tRNA binding"/>
    <property type="evidence" value="ECO:0007669"/>
    <property type="project" value="InterPro"/>
</dbReference>
<dbReference type="GO" id="GO:0006432">
    <property type="term" value="P:phenylalanyl-tRNA aminoacylation"/>
    <property type="evidence" value="ECO:0007669"/>
    <property type="project" value="InterPro"/>
</dbReference>
<dbReference type="NCBIfam" id="NF003210">
    <property type="entry name" value="PRK04172.1"/>
    <property type="match status" value="1"/>
</dbReference>
<dbReference type="Pfam" id="PF01409">
    <property type="entry name" value="tRNA-synt_2d"/>
    <property type="match status" value="1"/>
</dbReference>
<comment type="caution">
    <text evidence="13">The sequence shown here is derived from an EMBL/GenBank/DDBJ whole genome shotgun (WGS) entry which is preliminary data.</text>
</comment>
<name>A0A7C3FBA3_9CREN</name>
<dbReference type="InterPro" id="IPR004529">
    <property type="entry name" value="Phe-tRNA-synth_IIc_asu"/>
</dbReference>